<gene>
    <name evidence="7" type="ORF">SR858_03975</name>
</gene>
<evidence type="ECO:0000256" key="4">
    <source>
        <dbReference type="ARBA" id="ARBA00023136"/>
    </source>
</evidence>
<dbReference type="PROSITE" id="PS50839">
    <property type="entry name" value="CHASE"/>
    <property type="match status" value="1"/>
</dbReference>
<accession>A0ABZ0Y205</accession>
<dbReference type="InterPro" id="IPR006189">
    <property type="entry name" value="CHASE_dom"/>
</dbReference>
<feature type="transmembrane region" description="Helical" evidence="5">
    <location>
        <begin position="320"/>
        <end position="342"/>
    </location>
</feature>
<dbReference type="InterPro" id="IPR042240">
    <property type="entry name" value="CHASE_sf"/>
</dbReference>
<sequence length="352" mass="37806">MQPMRARGLVVLAIGLGLTGALCWLVHADQRAQMETRFQRDTEKVARDTEARLQTCFDVLLSLKGMYALDDRIDRARFHRFSAELKLERRYPGFQAVQFVRAVPAEQFDAFVAAVRADTSVDAGGYPNFRVHPVTHAPVHYVIEYTAPVKGNESAVGLDLAALPPHLRAVTLARDSGGIVATEPITLVQDVTGEPGFVARAPVYRNDAVVDTEARRGAALVGFVAIVFRVNALMREVIDGALLEHLHVRIEDGGYVNSAMAPRAAGDNLGNLLYDSAGKAAPQGADNGGLVAEKVLEVGQRRWLLRFEGKPGVRYGGASAAVLAVALAGAVISALAAAIAMLRPARVGRVQQ</sequence>
<reference evidence="7 8" key="1">
    <citation type="submission" date="2023-11" db="EMBL/GenBank/DDBJ databases">
        <title>MicrobeMod: A computational toolkit for identifying prokaryotic methylation and restriction-modification with nanopore sequencing.</title>
        <authorList>
            <person name="Crits-Christoph A."/>
            <person name="Kang S.C."/>
            <person name="Lee H."/>
            <person name="Ostrov N."/>
        </authorList>
    </citation>
    <scope>NUCLEOTIDE SEQUENCE [LARGE SCALE GENOMIC DNA]</scope>
    <source>
        <strain evidence="7 8">ATCC 25935</strain>
    </source>
</reference>
<keyword evidence="8" id="KW-1185">Reference proteome</keyword>
<dbReference type="EMBL" id="CP140152">
    <property type="protein sequence ID" value="WQH05507.1"/>
    <property type="molecule type" value="Genomic_DNA"/>
</dbReference>
<keyword evidence="4 5" id="KW-0472">Membrane</keyword>
<evidence type="ECO:0000256" key="2">
    <source>
        <dbReference type="ARBA" id="ARBA00022692"/>
    </source>
</evidence>
<proteinExistence type="predicted"/>
<protein>
    <submittedName>
        <fullName evidence="7">CHASE domain-containing protein</fullName>
    </submittedName>
</protein>
<dbReference type="RefSeq" id="WP_019923036.1">
    <property type="nucleotide sequence ID" value="NZ_CP140152.1"/>
</dbReference>
<evidence type="ECO:0000256" key="3">
    <source>
        <dbReference type="ARBA" id="ARBA00022989"/>
    </source>
</evidence>
<evidence type="ECO:0000256" key="1">
    <source>
        <dbReference type="ARBA" id="ARBA00004370"/>
    </source>
</evidence>
<evidence type="ECO:0000313" key="8">
    <source>
        <dbReference type="Proteomes" id="UP001326110"/>
    </source>
</evidence>
<dbReference type="Gene3D" id="3.30.450.350">
    <property type="entry name" value="CHASE domain"/>
    <property type="match status" value="1"/>
</dbReference>
<dbReference type="Proteomes" id="UP001326110">
    <property type="component" value="Chromosome"/>
</dbReference>
<keyword evidence="2 5" id="KW-0812">Transmembrane</keyword>
<keyword evidence="3 5" id="KW-1133">Transmembrane helix</keyword>
<dbReference type="SMART" id="SM01079">
    <property type="entry name" value="CHASE"/>
    <property type="match status" value="1"/>
</dbReference>
<evidence type="ECO:0000313" key="7">
    <source>
        <dbReference type="EMBL" id="WQH05507.1"/>
    </source>
</evidence>
<dbReference type="Pfam" id="PF03924">
    <property type="entry name" value="CHASE"/>
    <property type="match status" value="1"/>
</dbReference>
<feature type="domain" description="CHASE" evidence="6">
    <location>
        <begin position="69"/>
        <end position="246"/>
    </location>
</feature>
<name>A0ABZ0Y205_9BURK</name>
<evidence type="ECO:0000256" key="5">
    <source>
        <dbReference type="SAM" id="Phobius"/>
    </source>
</evidence>
<evidence type="ECO:0000259" key="6">
    <source>
        <dbReference type="PROSITE" id="PS50839"/>
    </source>
</evidence>
<comment type="subcellular location">
    <subcellularLocation>
        <location evidence="1">Membrane</location>
    </subcellularLocation>
</comment>
<organism evidence="7 8">
    <name type="scientific">Duganella zoogloeoides</name>
    <dbReference type="NCBI Taxonomy" id="75659"/>
    <lineage>
        <taxon>Bacteria</taxon>
        <taxon>Pseudomonadati</taxon>
        <taxon>Pseudomonadota</taxon>
        <taxon>Betaproteobacteria</taxon>
        <taxon>Burkholderiales</taxon>
        <taxon>Oxalobacteraceae</taxon>
        <taxon>Telluria group</taxon>
        <taxon>Duganella</taxon>
    </lineage>
</organism>